<feature type="transmembrane region" description="Helical" evidence="6">
    <location>
        <begin position="43"/>
        <end position="65"/>
    </location>
</feature>
<name>A0AAW6H3X5_BACUN</name>
<dbReference type="PANTHER" id="PTHR43823:SF3">
    <property type="entry name" value="MULTIDRUG EXPORT PROTEIN MEPA"/>
    <property type="match status" value="1"/>
</dbReference>
<dbReference type="AlphaFoldDB" id="A0AAW6H3X5"/>
<evidence type="ECO:0000256" key="1">
    <source>
        <dbReference type="ARBA" id="ARBA00004651"/>
    </source>
</evidence>
<dbReference type="Proteomes" id="UP001222603">
    <property type="component" value="Unassembled WGS sequence"/>
</dbReference>
<reference evidence="7" key="1">
    <citation type="submission" date="2022-10" db="EMBL/GenBank/DDBJ databases">
        <title>Human gut microbiome strain richness.</title>
        <authorList>
            <person name="Chen-Liaw A."/>
        </authorList>
    </citation>
    <scope>NUCLEOTIDE SEQUENCE</scope>
    <source>
        <strain evidence="7">1001713st1_F9_1001713B170221_170320</strain>
    </source>
</reference>
<evidence type="ECO:0000256" key="4">
    <source>
        <dbReference type="ARBA" id="ARBA00022989"/>
    </source>
</evidence>
<keyword evidence="5 6" id="KW-0472">Membrane</keyword>
<dbReference type="GO" id="GO:0005886">
    <property type="term" value="C:plasma membrane"/>
    <property type="evidence" value="ECO:0007669"/>
    <property type="project" value="UniProtKB-SubCell"/>
</dbReference>
<feature type="transmembrane region" description="Helical" evidence="6">
    <location>
        <begin position="6"/>
        <end position="31"/>
    </location>
</feature>
<organism evidence="7 8">
    <name type="scientific">Bacteroides uniformis</name>
    <dbReference type="NCBI Taxonomy" id="820"/>
    <lineage>
        <taxon>Bacteria</taxon>
        <taxon>Pseudomonadati</taxon>
        <taxon>Bacteroidota</taxon>
        <taxon>Bacteroidia</taxon>
        <taxon>Bacteroidales</taxon>
        <taxon>Bacteroidaceae</taxon>
        <taxon>Bacteroides</taxon>
    </lineage>
</organism>
<feature type="transmembrane region" description="Helical" evidence="6">
    <location>
        <begin position="117"/>
        <end position="136"/>
    </location>
</feature>
<evidence type="ECO:0000313" key="7">
    <source>
        <dbReference type="EMBL" id="MDC1900919.1"/>
    </source>
</evidence>
<keyword evidence="2" id="KW-1003">Cell membrane</keyword>
<dbReference type="RefSeq" id="WP_272201835.1">
    <property type="nucleotide sequence ID" value="NZ_JAQNSI010000279.1"/>
</dbReference>
<dbReference type="InterPro" id="IPR002528">
    <property type="entry name" value="MATE_fam"/>
</dbReference>
<accession>A0AAW6H3X5</accession>
<dbReference type="GO" id="GO:0042910">
    <property type="term" value="F:xenobiotic transmembrane transporter activity"/>
    <property type="evidence" value="ECO:0007669"/>
    <property type="project" value="InterPro"/>
</dbReference>
<evidence type="ECO:0000256" key="6">
    <source>
        <dbReference type="SAM" id="Phobius"/>
    </source>
</evidence>
<gene>
    <name evidence="7" type="ORF">POZ10_09820</name>
</gene>
<dbReference type="InterPro" id="IPR051327">
    <property type="entry name" value="MATE_MepA_subfamily"/>
</dbReference>
<feature type="non-terminal residue" evidence="7">
    <location>
        <position position="1"/>
    </location>
</feature>
<comment type="subcellular location">
    <subcellularLocation>
        <location evidence="1">Cell membrane</location>
        <topology evidence="1">Multi-pass membrane protein</topology>
    </subcellularLocation>
</comment>
<protein>
    <submittedName>
        <fullName evidence="7">MATE family efflux transporter</fullName>
    </submittedName>
</protein>
<evidence type="ECO:0000313" key="8">
    <source>
        <dbReference type="Proteomes" id="UP001222603"/>
    </source>
</evidence>
<keyword evidence="4 6" id="KW-1133">Transmembrane helix</keyword>
<comment type="caution">
    <text evidence="7">The sequence shown here is derived from an EMBL/GenBank/DDBJ whole genome shotgun (WGS) entry which is preliminary data.</text>
</comment>
<dbReference type="GO" id="GO:0015297">
    <property type="term" value="F:antiporter activity"/>
    <property type="evidence" value="ECO:0007669"/>
    <property type="project" value="InterPro"/>
</dbReference>
<feature type="transmembrane region" description="Helical" evidence="6">
    <location>
        <begin position="85"/>
        <end position="105"/>
    </location>
</feature>
<evidence type="ECO:0000256" key="3">
    <source>
        <dbReference type="ARBA" id="ARBA00022692"/>
    </source>
</evidence>
<dbReference type="Pfam" id="PF01554">
    <property type="entry name" value="MatE"/>
    <property type="match status" value="1"/>
</dbReference>
<evidence type="ECO:0000256" key="5">
    <source>
        <dbReference type="ARBA" id="ARBA00023136"/>
    </source>
</evidence>
<proteinExistence type="predicted"/>
<dbReference type="EMBL" id="JAQNSI010000279">
    <property type="protein sequence ID" value="MDC1900919.1"/>
    <property type="molecule type" value="Genomic_DNA"/>
</dbReference>
<keyword evidence="3 6" id="KW-0812">Transmembrane</keyword>
<evidence type="ECO:0000256" key="2">
    <source>
        <dbReference type="ARBA" id="ARBA00022475"/>
    </source>
</evidence>
<sequence>GIACYYIPFVFMVGSAIAQSAQPIISYNFGLGYKERVMAAERIALLTAVVCGVVATVAFTVYPYLLVGLFISLDSEAAKIAIHGFPYFASGFVFFIVNIAVVGYFQSVERIKPATIFALLRGFVFLIPSFILLPKFLGVSGIWLAMPLSEALTIIVILLFVLKHRYAYKVSSQLITS</sequence>
<dbReference type="PANTHER" id="PTHR43823">
    <property type="entry name" value="SPORULATION PROTEIN YKVU"/>
    <property type="match status" value="1"/>
</dbReference>
<feature type="transmembrane region" description="Helical" evidence="6">
    <location>
        <begin position="142"/>
        <end position="162"/>
    </location>
</feature>